<dbReference type="Gene3D" id="3.40.50.150">
    <property type="entry name" value="Vaccinia Virus protein VP39"/>
    <property type="match status" value="1"/>
</dbReference>
<feature type="binding site" evidence="7 8">
    <location>
        <position position="125"/>
    </location>
    <ligand>
        <name>S-adenosyl-L-methionine</name>
        <dbReference type="ChEBI" id="CHEBI:59789"/>
    </ligand>
</feature>
<dbReference type="Proteomes" id="UP000199337">
    <property type="component" value="Unassembled WGS sequence"/>
</dbReference>
<evidence type="ECO:0000256" key="7">
    <source>
        <dbReference type="HAMAP-Rule" id="MF_00607"/>
    </source>
</evidence>
<comment type="similarity">
    <text evidence="7">Belongs to the class I-like SAM-binding methyltransferase superfamily. rRNA adenine N(6)-methyltransferase family. RsmA subfamily.</text>
</comment>
<comment type="subcellular location">
    <subcellularLocation>
        <location evidence="7">Cytoplasm</location>
    </subcellularLocation>
</comment>
<keyword evidence="6 7" id="KW-0694">RNA-binding</keyword>
<evidence type="ECO:0000256" key="1">
    <source>
        <dbReference type="ARBA" id="ARBA00022490"/>
    </source>
</evidence>
<dbReference type="SUPFAM" id="SSF53335">
    <property type="entry name" value="S-adenosyl-L-methionine-dependent methyltransferases"/>
    <property type="match status" value="1"/>
</dbReference>
<name>A0A1I2WCD2_9FIRM</name>
<proteinExistence type="inferred from homology"/>
<accession>A0A1I2WCD2</accession>
<dbReference type="EC" id="2.1.1.182" evidence="7"/>
<reference evidence="11" key="1">
    <citation type="submission" date="2016-10" db="EMBL/GenBank/DDBJ databases">
        <authorList>
            <person name="Varghese N."/>
            <person name="Submissions S."/>
        </authorList>
    </citation>
    <scope>NUCLEOTIDE SEQUENCE [LARGE SCALE GENOMIC DNA]</scope>
    <source>
        <strain evidence="11">DSM 17038</strain>
    </source>
</reference>
<feature type="binding site" evidence="7 8">
    <location>
        <position position="27"/>
    </location>
    <ligand>
        <name>S-adenosyl-L-methionine</name>
        <dbReference type="ChEBI" id="CHEBI:59789"/>
    </ligand>
</feature>
<dbReference type="Pfam" id="PF00398">
    <property type="entry name" value="RrnaAD"/>
    <property type="match status" value="1"/>
</dbReference>
<keyword evidence="3 7" id="KW-0489">Methyltransferase</keyword>
<keyword evidence="1 7" id="KW-0963">Cytoplasm</keyword>
<sequence length="287" mass="32012">MRSLSPGLVRDLLGRYNFRIKKGFGQNFLIDNNIIKKIVEAAELKSTDTVVEIGPGLGSLTRRLSERAGRVIALEIDRTLLPILEETLGEYDNVTLIEADALKTDFNRVVGEYSGPVAQYKIVANLPYYITSPLIMHFLENSFNVSRIVIMVQEEVARRLTAKPGSKEYGALTIAVNYYASVETAFRVPRTVFIPKPEVGSAVVCLDVRDGPPVSVLNRDNFFALVKAAFQQRRKTLLNALSAVDREYSREDWLGMLGEAGIDPSRRGETLDLGEFAILANIYTHDK</sequence>
<dbReference type="AlphaFoldDB" id="A0A1I2WCD2"/>
<keyword evidence="5 7" id="KW-0949">S-adenosyl-L-methionine</keyword>
<keyword evidence="2 7" id="KW-0698">rRNA processing</keyword>
<evidence type="ECO:0000256" key="6">
    <source>
        <dbReference type="ARBA" id="ARBA00022884"/>
    </source>
</evidence>
<evidence type="ECO:0000259" key="9">
    <source>
        <dbReference type="SMART" id="SM00650"/>
    </source>
</evidence>
<evidence type="ECO:0000256" key="2">
    <source>
        <dbReference type="ARBA" id="ARBA00022552"/>
    </source>
</evidence>
<gene>
    <name evidence="7" type="primary">rsmA</name>
    <name evidence="7" type="synonym">ksgA</name>
    <name evidence="10" type="ORF">SAMN05660649_03426</name>
</gene>
<dbReference type="InterPro" id="IPR011530">
    <property type="entry name" value="rRNA_adenine_dimethylase"/>
</dbReference>
<evidence type="ECO:0000313" key="11">
    <source>
        <dbReference type="Proteomes" id="UP000199337"/>
    </source>
</evidence>
<dbReference type="FunFam" id="3.40.50.150:FF:000023">
    <property type="entry name" value="Ribosomal RNA small subunit methyltransferase A"/>
    <property type="match status" value="1"/>
</dbReference>
<dbReference type="HAMAP" id="MF_00607">
    <property type="entry name" value="16SrRNA_methyltr_A"/>
    <property type="match status" value="1"/>
</dbReference>
<dbReference type="GO" id="GO:0005829">
    <property type="term" value="C:cytosol"/>
    <property type="evidence" value="ECO:0007669"/>
    <property type="project" value="TreeGrafter"/>
</dbReference>
<dbReference type="InterPro" id="IPR029063">
    <property type="entry name" value="SAM-dependent_MTases_sf"/>
</dbReference>
<dbReference type="InterPro" id="IPR023165">
    <property type="entry name" value="rRNA_Ade_diMease-like_C"/>
</dbReference>
<dbReference type="NCBIfam" id="TIGR00755">
    <property type="entry name" value="ksgA"/>
    <property type="match status" value="1"/>
</dbReference>
<dbReference type="RefSeq" id="WP_092472575.1">
    <property type="nucleotide sequence ID" value="NZ_FOOX01000013.1"/>
</dbReference>
<dbReference type="PROSITE" id="PS51689">
    <property type="entry name" value="SAM_RNA_A_N6_MT"/>
    <property type="match status" value="1"/>
</dbReference>
<comment type="catalytic activity">
    <reaction evidence="7">
        <text>adenosine(1518)/adenosine(1519) in 16S rRNA + 4 S-adenosyl-L-methionine = N(6)-dimethyladenosine(1518)/N(6)-dimethyladenosine(1519) in 16S rRNA + 4 S-adenosyl-L-homocysteine + 4 H(+)</text>
        <dbReference type="Rhea" id="RHEA:19609"/>
        <dbReference type="Rhea" id="RHEA-COMP:10232"/>
        <dbReference type="Rhea" id="RHEA-COMP:10233"/>
        <dbReference type="ChEBI" id="CHEBI:15378"/>
        <dbReference type="ChEBI" id="CHEBI:57856"/>
        <dbReference type="ChEBI" id="CHEBI:59789"/>
        <dbReference type="ChEBI" id="CHEBI:74411"/>
        <dbReference type="ChEBI" id="CHEBI:74493"/>
        <dbReference type="EC" id="2.1.1.182"/>
    </reaction>
</comment>
<comment type="function">
    <text evidence="7">Specifically dimethylates two adjacent adenosines (A1518 and A1519) in the loop of a conserved hairpin near the 3'-end of 16S rRNA in the 30S particle. May play a critical role in biogenesis of 30S subunits.</text>
</comment>
<dbReference type="CDD" id="cd02440">
    <property type="entry name" value="AdoMet_MTases"/>
    <property type="match status" value="1"/>
</dbReference>
<dbReference type="STRING" id="341036.SAMN05660649_03426"/>
<evidence type="ECO:0000256" key="4">
    <source>
        <dbReference type="ARBA" id="ARBA00022679"/>
    </source>
</evidence>
<dbReference type="SMART" id="SM00650">
    <property type="entry name" value="rADc"/>
    <property type="match status" value="1"/>
</dbReference>
<feature type="binding site" evidence="7 8">
    <location>
        <position position="29"/>
    </location>
    <ligand>
        <name>S-adenosyl-L-methionine</name>
        <dbReference type="ChEBI" id="CHEBI:59789"/>
    </ligand>
</feature>
<dbReference type="GO" id="GO:0052908">
    <property type="term" value="F:16S rRNA (adenine(1518)-N(6)/adenine(1519)-N(6))-dimethyltransferase activity"/>
    <property type="evidence" value="ECO:0007669"/>
    <property type="project" value="UniProtKB-EC"/>
</dbReference>
<dbReference type="OrthoDB" id="9814755at2"/>
<evidence type="ECO:0000313" key="10">
    <source>
        <dbReference type="EMBL" id="SFG99068.1"/>
    </source>
</evidence>
<feature type="binding site" evidence="7 8">
    <location>
        <position position="75"/>
    </location>
    <ligand>
        <name>S-adenosyl-L-methionine</name>
        <dbReference type="ChEBI" id="CHEBI:59789"/>
    </ligand>
</feature>
<dbReference type="PROSITE" id="PS01131">
    <property type="entry name" value="RRNA_A_DIMETH"/>
    <property type="match status" value="1"/>
</dbReference>
<feature type="binding site" evidence="7 8">
    <location>
        <position position="54"/>
    </location>
    <ligand>
        <name>S-adenosyl-L-methionine</name>
        <dbReference type="ChEBI" id="CHEBI:59789"/>
    </ligand>
</feature>
<keyword evidence="11" id="KW-1185">Reference proteome</keyword>
<keyword evidence="4 7" id="KW-0808">Transferase</keyword>
<feature type="binding site" evidence="7 8">
    <location>
        <position position="100"/>
    </location>
    <ligand>
        <name>S-adenosyl-L-methionine</name>
        <dbReference type="ChEBI" id="CHEBI:59789"/>
    </ligand>
</feature>
<dbReference type="PANTHER" id="PTHR11727">
    <property type="entry name" value="DIMETHYLADENOSINE TRANSFERASE"/>
    <property type="match status" value="1"/>
</dbReference>
<organism evidence="10 11">
    <name type="scientific">Desulfotruncus arcticus DSM 17038</name>
    <dbReference type="NCBI Taxonomy" id="1121424"/>
    <lineage>
        <taxon>Bacteria</taxon>
        <taxon>Bacillati</taxon>
        <taxon>Bacillota</taxon>
        <taxon>Clostridia</taxon>
        <taxon>Eubacteriales</taxon>
        <taxon>Desulfallaceae</taxon>
        <taxon>Desulfotruncus</taxon>
    </lineage>
</organism>
<protein>
    <recommendedName>
        <fullName evidence="7">Ribosomal RNA small subunit methyltransferase A</fullName>
        <ecNumber evidence="7">2.1.1.182</ecNumber>
    </recommendedName>
    <alternativeName>
        <fullName evidence="7">16S rRNA (adenine(1518)-N(6)/adenine(1519)-N(6))-dimethyltransferase</fullName>
    </alternativeName>
    <alternativeName>
        <fullName evidence="7">16S rRNA dimethyladenosine transferase</fullName>
    </alternativeName>
    <alternativeName>
        <fullName evidence="7">16S rRNA dimethylase</fullName>
    </alternativeName>
    <alternativeName>
        <fullName evidence="7">S-adenosylmethionine-6-N', N'-adenosyl(rRNA) dimethyltransferase</fullName>
    </alternativeName>
</protein>
<feature type="domain" description="Ribosomal RNA adenine methylase transferase N-terminal" evidence="9">
    <location>
        <begin position="34"/>
        <end position="210"/>
    </location>
</feature>
<dbReference type="PANTHER" id="PTHR11727:SF7">
    <property type="entry name" value="DIMETHYLADENOSINE TRANSFERASE-RELATED"/>
    <property type="match status" value="1"/>
</dbReference>
<evidence type="ECO:0000256" key="5">
    <source>
        <dbReference type="ARBA" id="ARBA00022691"/>
    </source>
</evidence>
<evidence type="ECO:0000256" key="8">
    <source>
        <dbReference type="PROSITE-ProRule" id="PRU01026"/>
    </source>
</evidence>
<dbReference type="EMBL" id="FOOX01000013">
    <property type="protein sequence ID" value="SFG99068.1"/>
    <property type="molecule type" value="Genomic_DNA"/>
</dbReference>
<dbReference type="GO" id="GO:0003723">
    <property type="term" value="F:RNA binding"/>
    <property type="evidence" value="ECO:0007669"/>
    <property type="project" value="UniProtKB-UniRule"/>
</dbReference>
<dbReference type="Gene3D" id="1.10.8.100">
    <property type="entry name" value="Ribosomal RNA adenine dimethylase-like, domain 2"/>
    <property type="match status" value="1"/>
</dbReference>
<dbReference type="InterPro" id="IPR020596">
    <property type="entry name" value="rRNA_Ade_Mease_Trfase_CS"/>
</dbReference>
<dbReference type="InterPro" id="IPR020598">
    <property type="entry name" value="rRNA_Ade_methylase_Trfase_N"/>
</dbReference>
<evidence type="ECO:0000256" key="3">
    <source>
        <dbReference type="ARBA" id="ARBA00022603"/>
    </source>
</evidence>
<dbReference type="InterPro" id="IPR001737">
    <property type="entry name" value="KsgA/Erm"/>
</dbReference>